<comment type="similarity">
    <text evidence="2">Belongs to the flagellar radial spoke RSP3 family.</text>
</comment>
<dbReference type="SUPFAM" id="SSF51621">
    <property type="entry name" value="Phosphoenolpyruvate/pyruvate domain"/>
    <property type="match status" value="1"/>
</dbReference>
<evidence type="ECO:0000256" key="1">
    <source>
        <dbReference type="ARBA" id="ARBA00004611"/>
    </source>
</evidence>
<feature type="region of interest" description="Disordered" evidence="10">
    <location>
        <begin position="595"/>
        <end position="624"/>
    </location>
</feature>
<evidence type="ECO:0000256" key="10">
    <source>
        <dbReference type="SAM" id="MobiDB-lite"/>
    </source>
</evidence>
<keyword evidence="7" id="KW-0206">Cytoskeleton</keyword>
<evidence type="ECO:0000256" key="5">
    <source>
        <dbReference type="ARBA" id="ARBA00022846"/>
    </source>
</evidence>
<dbReference type="PANTHER" id="PTHR21648">
    <property type="entry name" value="FLAGELLAR RADIAL SPOKE PROTEIN 3"/>
    <property type="match status" value="1"/>
</dbReference>
<feature type="region of interest" description="Disordered" evidence="10">
    <location>
        <begin position="92"/>
        <end position="127"/>
    </location>
</feature>
<dbReference type="SUPFAM" id="SSF102848">
    <property type="entry name" value="NSFL1 (p97 ATPase) cofactor p47, SEP domain"/>
    <property type="match status" value="1"/>
</dbReference>
<feature type="compositionally biased region" description="Basic residues" evidence="10">
    <location>
        <begin position="106"/>
        <end position="118"/>
    </location>
</feature>
<dbReference type="InterPro" id="IPR039556">
    <property type="entry name" value="ICL/PEPM"/>
</dbReference>
<comment type="subcellular location">
    <subcellularLocation>
        <location evidence="1">Cytoplasm</location>
        <location evidence="1">Cytoskeleton</location>
        <location evidence="1">Flagellum axoneme</location>
    </subcellularLocation>
</comment>
<accession>A0A1Q9CCJ1</accession>
<evidence type="ECO:0000256" key="8">
    <source>
        <dbReference type="ARBA" id="ARBA00023273"/>
    </source>
</evidence>
<dbReference type="SMART" id="SM00553">
    <property type="entry name" value="SEP"/>
    <property type="match status" value="1"/>
</dbReference>
<keyword evidence="4" id="KW-0597">Phosphoprotein</keyword>
<dbReference type="InterPro" id="IPR012989">
    <property type="entry name" value="SEP_domain"/>
</dbReference>
<dbReference type="AlphaFoldDB" id="A0A1Q9CCJ1"/>
<evidence type="ECO:0000256" key="3">
    <source>
        <dbReference type="ARBA" id="ARBA00022490"/>
    </source>
</evidence>
<sequence length="1090" mass="119496">MTLLPSADLLWLQGAQNPFLLAAPFDFVSEPGPCGANMNAGQVQQFSSAPQAVGARNKYRDPNDTGKAHGNIMYDRRVVRGNTYAAVVQPEPDMAEVQKQREAQRRRLQRANQTKKRPGTPEAVPGRKHMDIQTDSYLEKLTDRVVEFEAETQTDFFLDRPPSPLFMPAKIGIDIETQIEDGELFDFDVECEPVLEVLVGKTLEQSMMEVLEEEELASLQRHQEDFEKRRNAELLEVQRMEAAEKRRADEVQRRVAQQAARHEQDICTMRKVLARQIASEHLQGLKGRLLQNLEDAGVFVDVGSMAVETKFMPGLLQAVVQQIQNSTQEHALADAVISSSVDSKLQKHSAVLEIERRRLALIDEAERQAREEKQEALAKKQAEAELIKQQQQMMMEWEAFIPDPPPVPEEFEVLEIRAEEFLVALDDGTVASITEEQLPSLQEMSAAEKEEGMKLIGKPVSVPPPEGEEGEPKIVLESFRIGVPGEAPPGEAVDAGVTEGRCLRGQARVHRSRKLSRMKAIPAERGAGHANEASGTLPRSGCCFGPLRDAERGADTAISWINLSFKGLQMSGLNHAGSGDQEGMPGGFGSLEEMRKKEEEDKKNTNSYVGGDKSGLAVEHPDSNKDHFQRMQQLASSSGQSGPLPSDHREVTVYRNGFTVGDGPFRPLSDPLNKKFMDEMAAGRCPAELQAGSDQPVHVAVHDKRGEDYKEPPPPSYVAFSGEGNTLGGSSSSAAAVEADKGSMTARLFVFDMVTQLERPSRPVPNTRHRTFQRLLRPRRVGAMVLGRAMGSQLRKLMAKECVALPGAYNGLVARLVAIHGFKGAYFSGGALSASSGVPDIGLTSLDQFSSRIKEVVSVSDLPFIADADTGFGEAEMVRKTVEEYCWAGAAGLHIEDQVFPKRCGHLDGKALVPIDVFVEKVERAAEASQRCSDGEFIICARTDAAGVPGEGLQKAIERATAYVAAGADMIFPEGLQSEEDFRSFAAAMKSLKGPAPDGGPFLLANMTEFGKTPYLTLQQFQGLGYHCVIYPVSTLRAAMKGVDECLQALKDTGTLESFLPRMQTRKELYASMSYAPLEEWKYPSSSGKP</sequence>
<evidence type="ECO:0000256" key="2">
    <source>
        <dbReference type="ARBA" id="ARBA00006737"/>
    </source>
</evidence>
<feature type="compositionally biased region" description="Basic and acidic residues" evidence="10">
    <location>
        <begin position="595"/>
        <end position="604"/>
    </location>
</feature>
<keyword evidence="6" id="KW-0969">Cilium</keyword>
<evidence type="ECO:0000313" key="12">
    <source>
        <dbReference type="EMBL" id="OLP80638.1"/>
    </source>
</evidence>
<dbReference type="Pfam" id="PF06098">
    <property type="entry name" value="Radial_spoke_3"/>
    <property type="match status" value="1"/>
</dbReference>
<dbReference type="InterPro" id="IPR036241">
    <property type="entry name" value="NSFL1C_SEP_dom_sf"/>
</dbReference>
<dbReference type="InterPro" id="IPR015813">
    <property type="entry name" value="Pyrv/PenolPyrv_kinase-like_dom"/>
</dbReference>
<evidence type="ECO:0000313" key="13">
    <source>
        <dbReference type="Proteomes" id="UP000186817"/>
    </source>
</evidence>
<feature type="compositionally biased region" description="Basic and acidic residues" evidence="10">
    <location>
        <begin position="58"/>
        <end position="67"/>
    </location>
</feature>
<keyword evidence="8" id="KW-0966">Cell projection</keyword>
<evidence type="ECO:0000259" key="11">
    <source>
        <dbReference type="PROSITE" id="PS51399"/>
    </source>
</evidence>
<dbReference type="Proteomes" id="UP000186817">
    <property type="component" value="Unassembled WGS sequence"/>
</dbReference>
<dbReference type="Pfam" id="PF13714">
    <property type="entry name" value="PEP_mutase"/>
    <property type="match status" value="1"/>
</dbReference>
<dbReference type="Pfam" id="PF08059">
    <property type="entry name" value="SEP"/>
    <property type="match status" value="1"/>
</dbReference>
<reference evidence="12 13" key="1">
    <citation type="submission" date="2016-02" db="EMBL/GenBank/DDBJ databases">
        <title>Genome analysis of coral dinoflagellate symbionts highlights evolutionary adaptations to a symbiotic lifestyle.</title>
        <authorList>
            <person name="Aranda M."/>
            <person name="Li Y."/>
            <person name="Liew Y.J."/>
            <person name="Baumgarten S."/>
            <person name="Simakov O."/>
            <person name="Wilson M."/>
            <person name="Piel J."/>
            <person name="Ashoor H."/>
            <person name="Bougouffa S."/>
            <person name="Bajic V.B."/>
            <person name="Ryu T."/>
            <person name="Ravasi T."/>
            <person name="Bayer T."/>
            <person name="Micklem G."/>
            <person name="Kim H."/>
            <person name="Bhak J."/>
            <person name="Lajeunesse T.C."/>
            <person name="Voolstra C.R."/>
        </authorList>
    </citation>
    <scope>NUCLEOTIDE SEQUENCE [LARGE SCALE GENOMIC DNA]</scope>
    <source>
        <strain evidence="12 13">CCMP2467</strain>
    </source>
</reference>
<dbReference type="CDD" id="cd00377">
    <property type="entry name" value="ICL_PEPM"/>
    <property type="match status" value="1"/>
</dbReference>
<dbReference type="InterPro" id="IPR009290">
    <property type="entry name" value="Radial_spoke_3"/>
</dbReference>
<keyword evidence="9" id="KW-0175">Coiled coil</keyword>
<feature type="compositionally biased region" description="Basic and acidic residues" evidence="10">
    <location>
        <begin position="96"/>
        <end position="105"/>
    </location>
</feature>
<dbReference type="EMBL" id="LSRX01001362">
    <property type="protein sequence ID" value="OLP80638.1"/>
    <property type="molecule type" value="Genomic_DNA"/>
</dbReference>
<evidence type="ECO:0000256" key="6">
    <source>
        <dbReference type="ARBA" id="ARBA00023069"/>
    </source>
</evidence>
<protein>
    <submittedName>
        <fullName evidence="12">Putative methylisocitrate lyase 1</fullName>
    </submittedName>
</protein>
<comment type="caution">
    <text evidence="12">The sequence shown here is derived from an EMBL/GenBank/DDBJ whole genome shotgun (WGS) entry which is preliminary data.</text>
</comment>
<evidence type="ECO:0000256" key="9">
    <source>
        <dbReference type="SAM" id="Coils"/>
    </source>
</evidence>
<dbReference type="OrthoDB" id="429143at2759"/>
<dbReference type="GO" id="GO:0016829">
    <property type="term" value="F:lyase activity"/>
    <property type="evidence" value="ECO:0007669"/>
    <property type="project" value="UniProtKB-KW"/>
</dbReference>
<dbReference type="PANTHER" id="PTHR21648:SF0">
    <property type="entry name" value="RADIAL SPOKE HEAD PROTEIN 3 HOMOLOG"/>
    <property type="match status" value="1"/>
</dbReference>
<dbReference type="PROSITE" id="PS00161">
    <property type="entry name" value="ISOCITRATE_LYASE"/>
    <property type="match status" value="1"/>
</dbReference>
<dbReference type="InterPro" id="IPR040442">
    <property type="entry name" value="Pyrv_kinase-like_dom_sf"/>
</dbReference>
<name>A0A1Q9CCJ1_SYMMI</name>
<evidence type="ECO:0000256" key="7">
    <source>
        <dbReference type="ARBA" id="ARBA00023212"/>
    </source>
</evidence>
<keyword evidence="5" id="KW-0282">Flagellum</keyword>
<evidence type="ECO:0000256" key="4">
    <source>
        <dbReference type="ARBA" id="ARBA00022553"/>
    </source>
</evidence>
<gene>
    <name evidence="12" type="primary">prpB1</name>
    <name evidence="12" type="ORF">AK812_SmicGene38918</name>
</gene>
<dbReference type="Gene3D" id="3.20.20.60">
    <property type="entry name" value="Phosphoenolpyruvate-binding domains"/>
    <property type="match status" value="1"/>
</dbReference>
<proteinExistence type="inferred from homology"/>
<dbReference type="InterPro" id="IPR018523">
    <property type="entry name" value="Isocitrate_lyase_ph_CS"/>
</dbReference>
<dbReference type="GO" id="GO:0005929">
    <property type="term" value="C:cilium"/>
    <property type="evidence" value="ECO:0007669"/>
    <property type="project" value="TreeGrafter"/>
</dbReference>
<dbReference type="PROSITE" id="PS51399">
    <property type="entry name" value="SEP"/>
    <property type="match status" value="1"/>
</dbReference>
<keyword evidence="12" id="KW-0456">Lyase</keyword>
<dbReference type="Gene3D" id="3.30.420.210">
    <property type="entry name" value="SEP domain"/>
    <property type="match status" value="1"/>
</dbReference>
<feature type="domain" description="SEP" evidence="11">
    <location>
        <begin position="646"/>
        <end position="710"/>
    </location>
</feature>
<keyword evidence="13" id="KW-1185">Reference proteome</keyword>
<organism evidence="12 13">
    <name type="scientific">Symbiodinium microadriaticum</name>
    <name type="common">Dinoflagellate</name>
    <name type="synonym">Zooxanthella microadriatica</name>
    <dbReference type="NCBI Taxonomy" id="2951"/>
    <lineage>
        <taxon>Eukaryota</taxon>
        <taxon>Sar</taxon>
        <taxon>Alveolata</taxon>
        <taxon>Dinophyceae</taxon>
        <taxon>Suessiales</taxon>
        <taxon>Symbiodiniaceae</taxon>
        <taxon>Symbiodinium</taxon>
    </lineage>
</organism>
<feature type="region of interest" description="Disordered" evidence="10">
    <location>
        <begin position="49"/>
        <end position="69"/>
    </location>
</feature>
<feature type="coiled-coil region" evidence="9">
    <location>
        <begin position="362"/>
        <end position="390"/>
    </location>
</feature>
<keyword evidence="3" id="KW-0963">Cytoplasm</keyword>